<gene>
    <name evidence="2" type="ORF">GCM10009575_053090</name>
</gene>
<dbReference type="Gene3D" id="3.40.50.1820">
    <property type="entry name" value="alpha/beta hydrolase"/>
    <property type="match status" value="1"/>
</dbReference>
<dbReference type="EMBL" id="BAAAID010000036">
    <property type="protein sequence ID" value="GAA0939420.1"/>
    <property type="molecule type" value="Genomic_DNA"/>
</dbReference>
<keyword evidence="3" id="KW-1185">Reference proteome</keyword>
<accession>A0ABN1Q9W1</accession>
<dbReference type="SUPFAM" id="SSF53474">
    <property type="entry name" value="alpha/beta-Hydrolases"/>
    <property type="match status" value="1"/>
</dbReference>
<protein>
    <recommendedName>
        <fullName evidence="1">Thioesterase TesA-like domain-containing protein</fullName>
    </recommendedName>
</protein>
<dbReference type="InterPro" id="IPR020802">
    <property type="entry name" value="TesA-like"/>
</dbReference>
<dbReference type="SMART" id="SM00824">
    <property type="entry name" value="PKS_TE"/>
    <property type="match status" value="1"/>
</dbReference>
<reference evidence="2 3" key="1">
    <citation type="journal article" date="2019" name="Int. J. Syst. Evol. Microbiol.">
        <title>The Global Catalogue of Microorganisms (GCM) 10K type strain sequencing project: providing services to taxonomists for standard genome sequencing and annotation.</title>
        <authorList>
            <consortium name="The Broad Institute Genomics Platform"/>
            <consortium name="The Broad Institute Genome Sequencing Center for Infectious Disease"/>
            <person name="Wu L."/>
            <person name="Ma J."/>
        </authorList>
    </citation>
    <scope>NUCLEOTIDE SEQUENCE [LARGE SCALE GENOMIC DNA]</scope>
    <source>
        <strain evidence="2 3">JCM 11444</strain>
    </source>
</reference>
<comment type="caution">
    <text evidence="2">The sequence shown here is derived from an EMBL/GenBank/DDBJ whole genome shotgun (WGS) entry which is preliminary data.</text>
</comment>
<evidence type="ECO:0000313" key="3">
    <source>
        <dbReference type="Proteomes" id="UP001500418"/>
    </source>
</evidence>
<sequence>MGGYGAADAGPGNVNETVPTAQFAEQVQAADAPHAGAAPDSLGALFRAACARGQSWDGMALLTVAARHRGQALSAMTSDMLRRAAEFASASPDRLTAMAYEPGTHCRAPNPPDWSLPHAEVVVDGDHFTMLEEHARTTALAIHRWLRAGPV</sequence>
<organism evidence="2 3">
    <name type="scientific">Streptomyces rhizosphaericus</name>
    <dbReference type="NCBI Taxonomy" id="114699"/>
    <lineage>
        <taxon>Bacteria</taxon>
        <taxon>Bacillati</taxon>
        <taxon>Actinomycetota</taxon>
        <taxon>Actinomycetes</taxon>
        <taxon>Kitasatosporales</taxon>
        <taxon>Streptomycetaceae</taxon>
        <taxon>Streptomyces</taxon>
        <taxon>Streptomyces violaceusniger group</taxon>
    </lineage>
</organism>
<dbReference type="Proteomes" id="UP001500418">
    <property type="component" value="Unassembled WGS sequence"/>
</dbReference>
<dbReference type="InterPro" id="IPR029058">
    <property type="entry name" value="AB_hydrolase_fold"/>
</dbReference>
<proteinExistence type="predicted"/>
<evidence type="ECO:0000259" key="1">
    <source>
        <dbReference type="SMART" id="SM00824"/>
    </source>
</evidence>
<name>A0ABN1Q9W1_9ACTN</name>
<evidence type="ECO:0000313" key="2">
    <source>
        <dbReference type="EMBL" id="GAA0939420.1"/>
    </source>
</evidence>
<feature type="domain" description="Thioesterase TesA-like" evidence="1">
    <location>
        <begin position="2"/>
        <end position="146"/>
    </location>
</feature>